<dbReference type="CDD" id="cd00086">
    <property type="entry name" value="homeodomain"/>
    <property type="match status" value="1"/>
</dbReference>
<keyword evidence="4 5" id="KW-0539">Nucleus</keyword>
<feature type="DNA-binding region" description="Homeobox" evidence="5">
    <location>
        <begin position="34"/>
        <end position="79"/>
    </location>
</feature>
<keyword evidence="2 5" id="KW-0238">DNA-binding</keyword>
<evidence type="ECO:0000313" key="10">
    <source>
        <dbReference type="Proteomes" id="UP000440578"/>
    </source>
</evidence>
<dbReference type="AlphaFoldDB" id="A0A6A4WHM4"/>
<comment type="subcellular location">
    <subcellularLocation>
        <location evidence="1 5 6">Nucleus</location>
    </subcellularLocation>
</comment>
<gene>
    <name evidence="9" type="primary">vax1-b</name>
    <name evidence="9" type="ORF">FJT64_003095</name>
</gene>
<dbReference type="EMBL" id="VIIS01001159">
    <property type="protein sequence ID" value="KAF0301471.1"/>
    <property type="molecule type" value="Genomic_DNA"/>
</dbReference>
<dbReference type="GO" id="GO:0030182">
    <property type="term" value="P:neuron differentiation"/>
    <property type="evidence" value="ECO:0007669"/>
    <property type="project" value="TreeGrafter"/>
</dbReference>
<feature type="domain" description="Homeobox" evidence="8">
    <location>
        <begin position="32"/>
        <end position="78"/>
    </location>
</feature>
<sequence length="128" mass="14128">MCALVAHGRARLRADASGRRRQLVFPKGLDLDRPKRSRTSFSGEQLRQLERSYRASPYLVDGERRRLADSLGLSETQVSPPAGGLSETQVSPPAGDLSETQVSPPAGDLSETQTDRLPFLPHVQYKWA</sequence>
<dbReference type="SUPFAM" id="SSF46689">
    <property type="entry name" value="Homeodomain-like"/>
    <property type="match status" value="1"/>
</dbReference>
<dbReference type="OrthoDB" id="6159439at2759"/>
<name>A0A6A4WHM4_AMPAM</name>
<evidence type="ECO:0000313" key="9">
    <source>
        <dbReference type="EMBL" id="KAF0301471.1"/>
    </source>
</evidence>
<evidence type="ECO:0000256" key="6">
    <source>
        <dbReference type="RuleBase" id="RU000682"/>
    </source>
</evidence>
<evidence type="ECO:0000256" key="2">
    <source>
        <dbReference type="ARBA" id="ARBA00023125"/>
    </source>
</evidence>
<dbReference type="Proteomes" id="UP000440578">
    <property type="component" value="Unassembled WGS sequence"/>
</dbReference>
<dbReference type="PANTHER" id="PTHR24339:SF69">
    <property type="entry name" value="HOMEOBOX PROTEIN CEH-5"/>
    <property type="match status" value="1"/>
</dbReference>
<dbReference type="GO" id="GO:0005634">
    <property type="term" value="C:nucleus"/>
    <property type="evidence" value="ECO:0007669"/>
    <property type="project" value="UniProtKB-SubCell"/>
</dbReference>
<evidence type="ECO:0000259" key="8">
    <source>
        <dbReference type="PROSITE" id="PS50071"/>
    </source>
</evidence>
<evidence type="ECO:0000256" key="5">
    <source>
        <dbReference type="PROSITE-ProRule" id="PRU00108"/>
    </source>
</evidence>
<evidence type="ECO:0000256" key="3">
    <source>
        <dbReference type="ARBA" id="ARBA00023155"/>
    </source>
</evidence>
<dbReference type="Gene3D" id="1.10.10.60">
    <property type="entry name" value="Homeodomain-like"/>
    <property type="match status" value="1"/>
</dbReference>
<feature type="region of interest" description="Disordered" evidence="7">
    <location>
        <begin position="70"/>
        <end position="128"/>
    </location>
</feature>
<evidence type="ECO:0000256" key="1">
    <source>
        <dbReference type="ARBA" id="ARBA00004123"/>
    </source>
</evidence>
<accession>A0A6A4WHM4</accession>
<proteinExistence type="predicted"/>
<comment type="caution">
    <text evidence="9">The sequence shown here is derived from an EMBL/GenBank/DDBJ whole genome shotgun (WGS) entry which is preliminary data.</text>
</comment>
<keyword evidence="3 5" id="KW-0371">Homeobox</keyword>
<dbReference type="PROSITE" id="PS50071">
    <property type="entry name" value="HOMEOBOX_2"/>
    <property type="match status" value="1"/>
</dbReference>
<dbReference type="InterPro" id="IPR001356">
    <property type="entry name" value="HD"/>
</dbReference>
<dbReference type="SMART" id="SM00389">
    <property type="entry name" value="HOX"/>
    <property type="match status" value="1"/>
</dbReference>
<reference evidence="9 10" key="1">
    <citation type="submission" date="2019-07" db="EMBL/GenBank/DDBJ databases">
        <title>Draft genome assembly of a fouling barnacle, Amphibalanus amphitrite (Darwin, 1854): The first reference genome for Thecostraca.</title>
        <authorList>
            <person name="Kim W."/>
        </authorList>
    </citation>
    <scope>NUCLEOTIDE SEQUENCE [LARGE SCALE GENOMIC DNA]</scope>
    <source>
        <strain evidence="9">SNU_AA5</strain>
        <tissue evidence="9">Soma without cirri and trophi</tissue>
    </source>
</reference>
<protein>
    <submittedName>
        <fullName evidence="9">Ventral anterior homeobox 1b</fullName>
    </submittedName>
</protein>
<dbReference type="GO" id="GO:0000981">
    <property type="term" value="F:DNA-binding transcription factor activity, RNA polymerase II-specific"/>
    <property type="evidence" value="ECO:0007669"/>
    <property type="project" value="TreeGrafter"/>
</dbReference>
<keyword evidence="10" id="KW-1185">Reference proteome</keyword>
<organism evidence="9 10">
    <name type="scientific">Amphibalanus amphitrite</name>
    <name type="common">Striped barnacle</name>
    <name type="synonym">Balanus amphitrite</name>
    <dbReference type="NCBI Taxonomy" id="1232801"/>
    <lineage>
        <taxon>Eukaryota</taxon>
        <taxon>Metazoa</taxon>
        <taxon>Ecdysozoa</taxon>
        <taxon>Arthropoda</taxon>
        <taxon>Crustacea</taxon>
        <taxon>Multicrustacea</taxon>
        <taxon>Cirripedia</taxon>
        <taxon>Thoracica</taxon>
        <taxon>Thoracicalcarea</taxon>
        <taxon>Balanomorpha</taxon>
        <taxon>Balanoidea</taxon>
        <taxon>Balanidae</taxon>
        <taxon>Amphibalaninae</taxon>
        <taxon>Amphibalanus</taxon>
    </lineage>
</organism>
<dbReference type="Pfam" id="PF00046">
    <property type="entry name" value="Homeodomain"/>
    <property type="match status" value="1"/>
</dbReference>
<dbReference type="PANTHER" id="PTHR24339">
    <property type="entry name" value="HOMEOBOX PROTEIN EMX-RELATED"/>
    <property type="match status" value="1"/>
</dbReference>
<dbReference type="GO" id="GO:0007420">
    <property type="term" value="P:brain development"/>
    <property type="evidence" value="ECO:0007669"/>
    <property type="project" value="TreeGrafter"/>
</dbReference>
<evidence type="ECO:0000256" key="7">
    <source>
        <dbReference type="SAM" id="MobiDB-lite"/>
    </source>
</evidence>
<dbReference type="InterPro" id="IPR050877">
    <property type="entry name" value="EMX-VAX-Noto_Homeobox_TFs"/>
</dbReference>
<dbReference type="InterPro" id="IPR009057">
    <property type="entry name" value="Homeodomain-like_sf"/>
</dbReference>
<evidence type="ECO:0000256" key="4">
    <source>
        <dbReference type="ARBA" id="ARBA00023242"/>
    </source>
</evidence>
<dbReference type="GO" id="GO:0000978">
    <property type="term" value="F:RNA polymerase II cis-regulatory region sequence-specific DNA binding"/>
    <property type="evidence" value="ECO:0007669"/>
    <property type="project" value="TreeGrafter"/>
</dbReference>